<reference evidence="2 3" key="1">
    <citation type="submission" date="2024-09" db="EMBL/GenBank/DDBJ databases">
        <title>The Natural Products Discovery Center: Release of the First 8490 Sequenced Strains for Exploring Actinobacteria Biosynthetic Diversity.</title>
        <authorList>
            <person name="Kalkreuter E."/>
            <person name="Kautsar S.A."/>
            <person name="Yang D."/>
            <person name="Bader C.D."/>
            <person name="Teijaro C.N."/>
            <person name="Fluegel L."/>
            <person name="Davis C.M."/>
            <person name="Simpson J.R."/>
            <person name="Lauterbach L."/>
            <person name="Steele A.D."/>
            <person name="Gui C."/>
            <person name="Meng S."/>
            <person name="Li G."/>
            <person name="Viehrig K."/>
            <person name="Ye F."/>
            <person name="Su P."/>
            <person name="Kiefer A.F."/>
            <person name="Nichols A."/>
            <person name="Cepeda A.J."/>
            <person name="Yan W."/>
            <person name="Fan B."/>
            <person name="Jiang Y."/>
            <person name="Adhikari A."/>
            <person name="Zheng C.-J."/>
            <person name="Schuster L."/>
            <person name="Cowan T.M."/>
            <person name="Smanski M.J."/>
            <person name="Chevrette M.G."/>
            <person name="De Carvalho L.P.S."/>
            <person name="Shen B."/>
        </authorList>
    </citation>
    <scope>NUCLEOTIDE SEQUENCE [LARGE SCALE GENOMIC DNA]</scope>
    <source>
        <strain evidence="2 3">NPDC060353</strain>
    </source>
</reference>
<dbReference type="SUPFAM" id="SSF51735">
    <property type="entry name" value="NAD(P)-binding Rossmann-fold domains"/>
    <property type="match status" value="1"/>
</dbReference>
<keyword evidence="3" id="KW-1185">Reference proteome</keyword>
<organism evidence="2 3">
    <name type="scientific">Prauserella salsuginis</name>
    <dbReference type="NCBI Taxonomy" id="387889"/>
    <lineage>
        <taxon>Bacteria</taxon>
        <taxon>Bacillati</taxon>
        <taxon>Actinomycetota</taxon>
        <taxon>Actinomycetes</taxon>
        <taxon>Pseudonocardiales</taxon>
        <taxon>Pseudonocardiaceae</taxon>
        <taxon>Prauserella</taxon>
        <taxon>Prauserella salsuginis group</taxon>
    </lineage>
</organism>
<dbReference type="PANTHER" id="PTHR13812:SF19">
    <property type="entry name" value="KETIMINE REDUCTASE MU-CRYSTALLIN"/>
    <property type="match status" value="1"/>
</dbReference>
<dbReference type="Gene3D" id="3.30.1780.10">
    <property type="entry name" value="ornithine cyclodeaminase, domain 1"/>
    <property type="match status" value="1"/>
</dbReference>
<evidence type="ECO:0000313" key="2">
    <source>
        <dbReference type="EMBL" id="MFD6795254.1"/>
    </source>
</evidence>
<dbReference type="Gene3D" id="3.40.50.720">
    <property type="entry name" value="NAD(P)-binding Rossmann-like Domain"/>
    <property type="match status" value="1"/>
</dbReference>
<comment type="caution">
    <text evidence="2">The sequence shown here is derived from an EMBL/GenBank/DDBJ whole genome shotgun (WGS) entry which is preliminary data.</text>
</comment>
<protein>
    <submittedName>
        <fullName evidence="2">2,3-diaminopropionate biosynthesis protein SbnB</fullName>
    </submittedName>
</protein>
<dbReference type="Pfam" id="PF02423">
    <property type="entry name" value="OCD_Mu_crystall"/>
    <property type="match status" value="1"/>
</dbReference>
<dbReference type="InterPro" id="IPR036291">
    <property type="entry name" value="NAD(P)-bd_dom_sf"/>
</dbReference>
<feature type="region of interest" description="Disordered" evidence="1">
    <location>
        <begin position="78"/>
        <end position="126"/>
    </location>
</feature>
<gene>
    <name evidence="2" type="ORF">ACFWGY_18115</name>
</gene>
<proteinExistence type="predicted"/>
<dbReference type="PANTHER" id="PTHR13812">
    <property type="entry name" value="KETIMINE REDUCTASE MU-CRYSTALLIN"/>
    <property type="match status" value="1"/>
</dbReference>
<dbReference type="EMBL" id="JBHXCV010000011">
    <property type="protein sequence ID" value="MFD6795254.1"/>
    <property type="molecule type" value="Genomic_DNA"/>
</dbReference>
<name>A0ABW6G7V6_9PSEU</name>
<dbReference type="InterPro" id="IPR023401">
    <property type="entry name" value="ODC_N"/>
</dbReference>
<dbReference type="InterPro" id="IPR003462">
    <property type="entry name" value="ODC_Mu_crystall"/>
</dbReference>
<dbReference type="Proteomes" id="UP001598673">
    <property type="component" value="Unassembled WGS sequence"/>
</dbReference>
<accession>A0ABW6G7V6</accession>
<feature type="compositionally biased region" description="Low complexity" evidence="1">
    <location>
        <begin position="89"/>
        <end position="109"/>
    </location>
</feature>
<evidence type="ECO:0000256" key="1">
    <source>
        <dbReference type="SAM" id="MobiDB-lite"/>
    </source>
</evidence>
<sequence>MSEQPLTQTAPAPPEGLRVIGAGDVTATIEGNREGALEAVRDAYLAHADGASANPHSSFLRFPYRPRDRIIALPAFLDAGSGRGDSDEPGSSGADSGGPDSSGPDSSGPDSGGSDSGGSASSGGGAGPRSGIKWIASYPGNVAHGFPRASAVMVLNDYDTGYPYALLEASLISATRTAASAVLGAQELLGQRRVGRVGFVGTGLISDHVRMFLRDLSWDVGEFALYDIDRRNAEAFAATLAADGPAAPVTVVDDVADAFAGADLVVVATVAGTPHLADPALLADAPVVLHLSLRDFAPELVLAATNVTDDVDHAVREQTSLHLAEQQVGHREFVHGTIADVVRGGLSREAGKATIFSPFGLGVLDVAVGGWVHDEVAARGGGHVVGDFFAL</sequence>
<dbReference type="PIRSF" id="PIRSF001439">
    <property type="entry name" value="CryM"/>
    <property type="match status" value="1"/>
</dbReference>
<feature type="compositionally biased region" description="Gly residues" evidence="1">
    <location>
        <begin position="110"/>
        <end position="126"/>
    </location>
</feature>
<dbReference type="RefSeq" id="WP_258937257.1">
    <property type="nucleotide sequence ID" value="NZ_JANBBF010000011.1"/>
</dbReference>
<evidence type="ECO:0000313" key="3">
    <source>
        <dbReference type="Proteomes" id="UP001598673"/>
    </source>
</evidence>